<evidence type="ECO:0000256" key="1">
    <source>
        <dbReference type="SAM" id="MobiDB-lite"/>
    </source>
</evidence>
<reference evidence="2 3" key="1">
    <citation type="submission" date="2018-03" db="EMBL/GenBank/DDBJ databases">
        <title>Cereibacter changlensis.</title>
        <authorList>
            <person name="Meyer T.E."/>
            <person name="Miller S."/>
            <person name="Lodha T."/>
            <person name="Gandham S."/>
            <person name="Chintalapati S."/>
            <person name="Chintalapati V.R."/>
        </authorList>
    </citation>
    <scope>NUCLEOTIDE SEQUENCE [LARGE SCALE GENOMIC DNA]</scope>
    <source>
        <strain evidence="2 3">JA139</strain>
    </source>
</reference>
<dbReference type="AlphaFoldDB" id="A0A2T4JNM2"/>
<evidence type="ECO:0000313" key="2">
    <source>
        <dbReference type="EMBL" id="PTE19453.1"/>
    </source>
</evidence>
<feature type="region of interest" description="Disordered" evidence="1">
    <location>
        <begin position="1"/>
        <end position="61"/>
    </location>
</feature>
<organism evidence="2 3">
    <name type="scientific">Cereibacter changlensis JA139</name>
    <dbReference type="NCBI Taxonomy" id="1188249"/>
    <lineage>
        <taxon>Bacteria</taxon>
        <taxon>Pseudomonadati</taxon>
        <taxon>Pseudomonadota</taxon>
        <taxon>Alphaproteobacteria</taxon>
        <taxon>Rhodobacterales</taxon>
        <taxon>Paracoccaceae</taxon>
        <taxon>Cereibacter</taxon>
    </lineage>
</organism>
<name>A0A2T4JNM2_9RHOB</name>
<feature type="compositionally biased region" description="Polar residues" evidence="1">
    <location>
        <begin position="1"/>
        <end position="10"/>
    </location>
</feature>
<keyword evidence="3" id="KW-1185">Reference proteome</keyword>
<evidence type="ECO:0000313" key="3">
    <source>
        <dbReference type="Proteomes" id="UP000241010"/>
    </source>
</evidence>
<proteinExistence type="predicted"/>
<comment type="caution">
    <text evidence="2">The sequence shown here is derived from an EMBL/GenBank/DDBJ whole genome shotgun (WGS) entry which is preliminary data.</text>
</comment>
<accession>A0A2T4JNM2</accession>
<dbReference type="Proteomes" id="UP000241010">
    <property type="component" value="Unassembled WGS sequence"/>
</dbReference>
<gene>
    <name evidence="2" type="ORF">C5F48_22835</name>
</gene>
<dbReference type="RefSeq" id="WP_107666009.1">
    <property type="nucleotide sequence ID" value="NZ_PZKG01000258.1"/>
</dbReference>
<dbReference type="EMBL" id="PZKG01000258">
    <property type="protein sequence ID" value="PTE19453.1"/>
    <property type="molecule type" value="Genomic_DNA"/>
</dbReference>
<sequence>MAQSKSSLETFDQMMRGEPQTGAEGAMSKPQPPRSEQQRKADATTEAARQLIEAENDARAAKTERLKAIRLAREAEDTPAK</sequence>
<protein>
    <submittedName>
        <fullName evidence="2">Uncharacterized protein</fullName>
    </submittedName>
</protein>